<dbReference type="RefSeq" id="WP_143216343.1">
    <property type="nucleotide sequence ID" value="NZ_JAERLA010000007.1"/>
</dbReference>
<evidence type="ECO:0000313" key="1">
    <source>
        <dbReference type="EMBL" id="MCX2564359.1"/>
    </source>
</evidence>
<dbReference type="EMBL" id="JAPIUZ010000005">
    <property type="protein sequence ID" value="MCX2564359.1"/>
    <property type="molecule type" value="Genomic_DNA"/>
</dbReference>
<keyword evidence="2" id="KW-1185">Reference proteome</keyword>
<reference evidence="1 2" key="1">
    <citation type="submission" date="2022-11" db="EMBL/GenBank/DDBJ databases">
        <title>Genome sequencing of Acetobacter type strain.</title>
        <authorList>
            <person name="Heo J."/>
            <person name="Lee D."/>
            <person name="Han B.-H."/>
            <person name="Hong S.-B."/>
            <person name="Kwon S.-W."/>
        </authorList>
    </citation>
    <scope>NUCLEOTIDE SEQUENCE [LARGE SCALE GENOMIC DNA]</scope>
    <source>
        <strain evidence="1 2">KACC 21253</strain>
    </source>
</reference>
<gene>
    <name evidence="1" type="ORF">OQ497_10355</name>
</gene>
<protein>
    <submittedName>
        <fullName evidence="1">Uncharacterized protein</fullName>
    </submittedName>
</protein>
<sequence length="179" mass="19620">MKPGRTLALTLLIGCTLGLIVLTSREKPADIPAPAKTVTSSEHLMNMIKESGVRQTARELDKAHDWSQVRKVITTGQDNTREVVAALLPLADQATNRSLLQTARYNLPRHPVQILSASEYTDATPGGAFRLEGLCNAAGMSHAWQSRTREALSNLHDVRLASRVNDCLNALRQSNHNSF</sequence>
<name>A0ABT3QGE5_9PROT</name>
<dbReference type="Proteomes" id="UP001301152">
    <property type="component" value="Unassembled WGS sequence"/>
</dbReference>
<proteinExistence type="predicted"/>
<organism evidence="1 2">
    <name type="scientific">Acetobacter thailandicus</name>
    <dbReference type="NCBI Taxonomy" id="1502842"/>
    <lineage>
        <taxon>Bacteria</taxon>
        <taxon>Pseudomonadati</taxon>
        <taxon>Pseudomonadota</taxon>
        <taxon>Alphaproteobacteria</taxon>
        <taxon>Acetobacterales</taxon>
        <taxon>Acetobacteraceae</taxon>
        <taxon>Acetobacter</taxon>
    </lineage>
</organism>
<accession>A0ABT3QGE5</accession>
<comment type="caution">
    <text evidence="1">The sequence shown here is derived from an EMBL/GenBank/DDBJ whole genome shotgun (WGS) entry which is preliminary data.</text>
</comment>
<evidence type="ECO:0000313" key="2">
    <source>
        <dbReference type="Proteomes" id="UP001301152"/>
    </source>
</evidence>